<accession>A0AAW1JZ38</accession>
<dbReference type="AlphaFoldDB" id="A0AAW1JZ38"/>
<sequence>MTPEEALSFIISSGFTKQQYMLIRATALKRRTCACYCNESRDKSTADLIIESASTTPTRGKRILEKWRSPEEEEKAMTPEEALSFIISSGFTKQQYMLIRATDT</sequence>
<dbReference type="EMBL" id="JASPKY010000286">
    <property type="protein sequence ID" value="KAK9710961.1"/>
    <property type="molecule type" value="Genomic_DNA"/>
</dbReference>
<organism evidence="1 2">
    <name type="scientific">Popillia japonica</name>
    <name type="common">Japanese beetle</name>
    <dbReference type="NCBI Taxonomy" id="7064"/>
    <lineage>
        <taxon>Eukaryota</taxon>
        <taxon>Metazoa</taxon>
        <taxon>Ecdysozoa</taxon>
        <taxon>Arthropoda</taxon>
        <taxon>Hexapoda</taxon>
        <taxon>Insecta</taxon>
        <taxon>Pterygota</taxon>
        <taxon>Neoptera</taxon>
        <taxon>Endopterygota</taxon>
        <taxon>Coleoptera</taxon>
        <taxon>Polyphaga</taxon>
        <taxon>Scarabaeiformia</taxon>
        <taxon>Scarabaeidae</taxon>
        <taxon>Rutelinae</taxon>
        <taxon>Popillia</taxon>
    </lineage>
</organism>
<evidence type="ECO:0000313" key="2">
    <source>
        <dbReference type="Proteomes" id="UP001458880"/>
    </source>
</evidence>
<name>A0AAW1JZ38_POPJA</name>
<reference evidence="1 2" key="1">
    <citation type="journal article" date="2024" name="BMC Genomics">
        <title>De novo assembly and annotation of Popillia japonica's genome with initial clues to its potential as an invasive pest.</title>
        <authorList>
            <person name="Cucini C."/>
            <person name="Boschi S."/>
            <person name="Funari R."/>
            <person name="Cardaioli E."/>
            <person name="Iannotti N."/>
            <person name="Marturano G."/>
            <person name="Paoli F."/>
            <person name="Bruttini M."/>
            <person name="Carapelli A."/>
            <person name="Frati F."/>
            <person name="Nardi F."/>
        </authorList>
    </citation>
    <scope>NUCLEOTIDE SEQUENCE [LARGE SCALE GENOMIC DNA]</scope>
    <source>
        <strain evidence="1">DMR45628</strain>
    </source>
</reference>
<protein>
    <submittedName>
        <fullName evidence="1">Uncharacterized protein</fullName>
    </submittedName>
</protein>
<proteinExistence type="predicted"/>
<gene>
    <name evidence="1" type="ORF">QE152_g25729</name>
</gene>
<evidence type="ECO:0000313" key="1">
    <source>
        <dbReference type="EMBL" id="KAK9710961.1"/>
    </source>
</evidence>
<keyword evidence="2" id="KW-1185">Reference proteome</keyword>
<dbReference type="Proteomes" id="UP001458880">
    <property type="component" value="Unassembled WGS sequence"/>
</dbReference>
<comment type="caution">
    <text evidence="1">The sequence shown here is derived from an EMBL/GenBank/DDBJ whole genome shotgun (WGS) entry which is preliminary data.</text>
</comment>